<dbReference type="STRING" id="1476583.DEIPH_ctg020orf0007"/>
<organism evidence="1 2">
    <name type="scientific">Deinococcus phoenicis</name>
    <dbReference type="NCBI Taxonomy" id="1476583"/>
    <lineage>
        <taxon>Bacteria</taxon>
        <taxon>Thermotogati</taxon>
        <taxon>Deinococcota</taxon>
        <taxon>Deinococci</taxon>
        <taxon>Deinococcales</taxon>
        <taxon>Deinococcaceae</taxon>
        <taxon>Deinococcus</taxon>
    </lineage>
</organism>
<evidence type="ECO:0000313" key="2">
    <source>
        <dbReference type="Proteomes" id="UP000020492"/>
    </source>
</evidence>
<comment type="caution">
    <text evidence="1">The sequence shown here is derived from an EMBL/GenBank/DDBJ whole genome shotgun (WGS) entry which is preliminary data.</text>
</comment>
<dbReference type="EMBL" id="JHAC01000020">
    <property type="protein sequence ID" value="EYB68573.1"/>
    <property type="molecule type" value="Genomic_DNA"/>
</dbReference>
<proteinExistence type="predicted"/>
<evidence type="ECO:0000313" key="1">
    <source>
        <dbReference type="EMBL" id="EYB68573.1"/>
    </source>
</evidence>
<dbReference type="AlphaFoldDB" id="A0A016QRA8"/>
<accession>A0A016QRA8</accession>
<keyword evidence="2" id="KW-1185">Reference proteome</keyword>
<dbReference type="Proteomes" id="UP000020492">
    <property type="component" value="Unassembled WGS sequence"/>
</dbReference>
<dbReference type="RefSeq" id="WP_034355728.1">
    <property type="nucleotide sequence ID" value="NZ_JHAC01000020.1"/>
</dbReference>
<name>A0A016QRA8_9DEIO</name>
<reference evidence="1 2" key="1">
    <citation type="submission" date="2014-03" db="EMBL/GenBank/DDBJ databases">
        <title>Draft genome sequence of Deinococcus phoenicis 1P10ME.</title>
        <authorList>
            <person name="Stepanov V.G."/>
            <person name="Vaishampayan P."/>
            <person name="Venkateswaran K."/>
            <person name="Fox G.E."/>
        </authorList>
    </citation>
    <scope>NUCLEOTIDE SEQUENCE [LARGE SCALE GENOMIC DNA]</scope>
    <source>
        <strain evidence="1 2">1P10ME</strain>
    </source>
</reference>
<sequence length="112" mass="12123">MTSGADETARLVERALPLQITPPAAGQQRPVWHVPDDDPARVQAVEDLALAAQQRPDAVRQAIAAYQQQYAHAYPQQPAQLTWEEGTPDPLMLGLAELMLGGESSGPDRSAR</sequence>
<gene>
    <name evidence="1" type="ORF">DEIPH_ctg020orf0007</name>
</gene>
<dbReference type="OrthoDB" id="9940622at2"/>
<dbReference type="PATRIC" id="fig|1476583.3.peg.1315"/>
<protein>
    <submittedName>
        <fullName evidence="1">Uncharacterized protein</fullName>
    </submittedName>
</protein>